<dbReference type="InterPro" id="IPR031807">
    <property type="entry name" value="HicB-like"/>
</dbReference>
<comment type="caution">
    <text evidence="2">The sequence shown here is derived from an EMBL/GenBank/DDBJ whole genome shotgun (WGS) entry which is preliminary data.</text>
</comment>
<dbReference type="Gene3D" id="3.30.160.250">
    <property type="match status" value="1"/>
</dbReference>
<name>A0A533QFC7_9BACT</name>
<dbReference type="InterPro" id="IPR035069">
    <property type="entry name" value="TTHA1013/TTHA0281-like"/>
</dbReference>
<dbReference type="Proteomes" id="UP000319783">
    <property type="component" value="Unassembled WGS sequence"/>
</dbReference>
<dbReference type="PANTHER" id="PTHR34504:SF2">
    <property type="entry name" value="UPF0150 PROTEIN SSL0259"/>
    <property type="match status" value="1"/>
</dbReference>
<dbReference type="Pfam" id="PF15919">
    <property type="entry name" value="HicB_lk_antitox"/>
    <property type="match status" value="1"/>
</dbReference>
<feature type="domain" description="HicB-like antitoxin of toxin-antitoxin system" evidence="1">
    <location>
        <begin position="4"/>
        <end position="63"/>
    </location>
</feature>
<proteinExistence type="predicted"/>
<evidence type="ECO:0000259" key="1">
    <source>
        <dbReference type="Pfam" id="PF15919"/>
    </source>
</evidence>
<gene>
    <name evidence="2" type="ORF">JETT_0295</name>
</gene>
<organism evidence="2 3">
    <name type="scientific">Candidatus Jettenia ecosi</name>
    <dbReference type="NCBI Taxonomy" id="2494326"/>
    <lineage>
        <taxon>Bacteria</taxon>
        <taxon>Pseudomonadati</taxon>
        <taxon>Planctomycetota</taxon>
        <taxon>Candidatus Brocadiia</taxon>
        <taxon>Candidatus Brocadiales</taxon>
        <taxon>Candidatus Brocadiaceae</taxon>
        <taxon>Candidatus Jettenia</taxon>
    </lineage>
</organism>
<dbReference type="EMBL" id="SULG01000003">
    <property type="protein sequence ID" value="TLD43477.1"/>
    <property type="molecule type" value="Genomic_DNA"/>
</dbReference>
<dbReference type="PANTHER" id="PTHR34504">
    <property type="entry name" value="ANTITOXIN HICB"/>
    <property type="match status" value="1"/>
</dbReference>
<dbReference type="AlphaFoldDB" id="A0A533QFC7"/>
<evidence type="ECO:0000313" key="2">
    <source>
        <dbReference type="EMBL" id="TLD43477.1"/>
    </source>
</evidence>
<dbReference type="SUPFAM" id="SSF143100">
    <property type="entry name" value="TTHA1013/TTHA0281-like"/>
    <property type="match status" value="1"/>
</dbReference>
<sequence length="70" mass="7976">MYKYEIIIYWSNEDEVFIAEIPELQGCTAHGDTPEDALKNAKEAIQLWIDTAKEFGDPIPKPKGSKLMYA</sequence>
<accession>A0A533QFC7</accession>
<evidence type="ECO:0000313" key="3">
    <source>
        <dbReference type="Proteomes" id="UP000319783"/>
    </source>
</evidence>
<protein>
    <recommendedName>
        <fullName evidence="1">HicB-like antitoxin of toxin-antitoxin system domain-containing protein</fullName>
    </recommendedName>
</protein>
<dbReference type="InterPro" id="IPR051404">
    <property type="entry name" value="TA_system_antitoxin"/>
</dbReference>
<reference evidence="2 3" key="1">
    <citation type="submission" date="2019-04" db="EMBL/GenBank/DDBJ databases">
        <title>Genome of a novel bacterium Candidatus Jettenia ecosi reconstructed from metagenome of an anammox bioreactor.</title>
        <authorList>
            <person name="Mardanov A.V."/>
            <person name="Beletsky A.V."/>
            <person name="Ravin N.V."/>
            <person name="Botchkova E.A."/>
            <person name="Litti Y.V."/>
            <person name="Nozhevnikova A.N."/>
        </authorList>
    </citation>
    <scope>NUCLEOTIDE SEQUENCE [LARGE SCALE GENOMIC DNA]</scope>
    <source>
        <strain evidence="2">J2</strain>
    </source>
</reference>